<reference evidence="2" key="1">
    <citation type="submission" date="2021-06" db="EMBL/GenBank/DDBJ databases">
        <authorList>
            <person name="Hodson N. C."/>
            <person name="Mongue J. A."/>
            <person name="Jaron S. K."/>
        </authorList>
    </citation>
    <scope>NUCLEOTIDE SEQUENCE</scope>
</reference>
<accession>A0A8J2LPQ4</accession>
<name>A0A8J2LPQ4_9HEXA</name>
<organism evidence="2 3">
    <name type="scientific">Allacma fusca</name>
    <dbReference type="NCBI Taxonomy" id="39272"/>
    <lineage>
        <taxon>Eukaryota</taxon>
        <taxon>Metazoa</taxon>
        <taxon>Ecdysozoa</taxon>
        <taxon>Arthropoda</taxon>
        <taxon>Hexapoda</taxon>
        <taxon>Collembola</taxon>
        <taxon>Symphypleona</taxon>
        <taxon>Sminthuridae</taxon>
        <taxon>Allacma</taxon>
    </lineage>
</organism>
<protein>
    <submittedName>
        <fullName evidence="2">Uncharacterized protein</fullName>
    </submittedName>
</protein>
<evidence type="ECO:0000256" key="1">
    <source>
        <dbReference type="SAM" id="MobiDB-lite"/>
    </source>
</evidence>
<dbReference type="EMBL" id="CAJVCH010542382">
    <property type="protein sequence ID" value="CAG7827134.1"/>
    <property type="molecule type" value="Genomic_DNA"/>
</dbReference>
<proteinExistence type="predicted"/>
<dbReference type="Proteomes" id="UP000708208">
    <property type="component" value="Unassembled WGS sequence"/>
</dbReference>
<gene>
    <name evidence="2" type="ORF">AFUS01_LOCUS37137</name>
</gene>
<dbReference type="AlphaFoldDB" id="A0A8J2LPQ4"/>
<sequence length="154" mass="16732">MGNADIQVINFDENLFKELGDLPPEALAALGQQSAGLGINPTQLSGGNSGEKLPSPSNLWQGGSESLTGDHASDLSAILGSRTVREVLVVRNNRPRPKRGGLRRNVLLFITDKDDVLLYNIKKRSLTRIGNTHKPIIARALELSNHKFNIQSAE</sequence>
<keyword evidence="3" id="KW-1185">Reference proteome</keyword>
<feature type="region of interest" description="Disordered" evidence="1">
    <location>
        <begin position="39"/>
        <end position="66"/>
    </location>
</feature>
<feature type="compositionally biased region" description="Polar residues" evidence="1">
    <location>
        <begin position="55"/>
        <end position="66"/>
    </location>
</feature>
<evidence type="ECO:0000313" key="3">
    <source>
        <dbReference type="Proteomes" id="UP000708208"/>
    </source>
</evidence>
<comment type="caution">
    <text evidence="2">The sequence shown here is derived from an EMBL/GenBank/DDBJ whole genome shotgun (WGS) entry which is preliminary data.</text>
</comment>
<evidence type="ECO:0000313" key="2">
    <source>
        <dbReference type="EMBL" id="CAG7827134.1"/>
    </source>
</evidence>